<comment type="subcellular location">
    <subcellularLocation>
        <location evidence="1">Nucleus</location>
    </subcellularLocation>
</comment>
<reference evidence="8" key="1">
    <citation type="submission" date="2020-03" db="EMBL/GenBank/DDBJ databases">
        <title>Studies in the Genomics of Life Span.</title>
        <authorList>
            <person name="Glass D."/>
        </authorList>
    </citation>
    <scope>NUCLEOTIDE SEQUENCE</scope>
    <source>
        <strain evidence="8">SUZIE</strain>
        <tissue evidence="8">Muscle</tissue>
    </source>
</reference>
<sequence length="113" mass="11688">MSEMVELSELYEESNDLQMDVIPGGGDLSVVEVGSGNQEPALSPSGKVAPATARGGRPSGGGEGPVNGKRGLAIQPNPGEQPGQMAGPDLRARTRTRNLMTGRTTTTILKRSS</sequence>
<comment type="caution">
    <text evidence="8">The sequence shown here is derived from an EMBL/GenBank/DDBJ whole genome shotgun (WGS) entry which is preliminary data.</text>
</comment>
<keyword evidence="2" id="KW-0678">Repressor</keyword>
<dbReference type="EMBL" id="JAATJV010302100">
    <property type="protein sequence ID" value="MBZ3877666.1"/>
    <property type="molecule type" value="Genomic_DNA"/>
</dbReference>
<evidence type="ECO:0000256" key="4">
    <source>
        <dbReference type="ARBA" id="ARBA00023015"/>
    </source>
</evidence>
<dbReference type="AlphaFoldDB" id="A0AA41SYZ7"/>
<evidence type="ECO:0000313" key="9">
    <source>
        <dbReference type="Proteomes" id="UP001166674"/>
    </source>
</evidence>
<dbReference type="Proteomes" id="UP001166674">
    <property type="component" value="Unassembled WGS sequence"/>
</dbReference>
<evidence type="ECO:0000256" key="6">
    <source>
        <dbReference type="ARBA" id="ARBA00023242"/>
    </source>
</evidence>
<keyword evidence="6" id="KW-0539">Nucleus</keyword>
<evidence type="ECO:0000256" key="1">
    <source>
        <dbReference type="ARBA" id="ARBA00004123"/>
    </source>
</evidence>
<dbReference type="PANTHER" id="PTHR15556:SF5">
    <property type="entry name" value="EP300-INTERACTING INHIBITOR OF DIFFERENTIATION 1"/>
    <property type="match status" value="1"/>
</dbReference>
<evidence type="ECO:0000256" key="5">
    <source>
        <dbReference type="ARBA" id="ARBA00023163"/>
    </source>
</evidence>
<dbReference type="GO" id="GO:0030154">
    <property type="term" value="P:cell differentiation"/>
    <property type="evidence" value="ECO:0007669"/>
    <property type="project" value="UniProtKB-KW"/>
</dbReference>
<evidence type="ECO:0000256" key="3">
    <source>
        <dbReference type="ARBA" id="ARBA00022782"/>
    </source>
</evidence>
<evidence type="ECO:0000256" key="7">
    <source>
        <dbReference type="SAM" id="MobiDB-lite"/>
    </source>
</evidence>
<keyword evidence="5" id="KW-0804">Transcription</keyword>
<feature type="region of interest" description="Disordered" evidence="7">
    <location>
        <begin position="28"/>
        <end position="113"/>
    </location>
</feature>
<feature type="compositionally biased region" description="Low complexity" evidence="7">
    <location>
        <begin position="97"/>
        <end position="107"/>
    </location>
</feature>
<organism evidence="8 9">
    <name type="scientific">Sciurus carolinensis</name>
    <name type="common">Eastern gray squirrel</name>
    <dbReference type="NCBI Taxonomy" id="30640"/>
    <lineage>
        <taxon>Eukaryota</taxon>
        <taxon>Metazoa</taxon>
        <taxon>Chordata</taxon>
        <taxon>Craniata</taxon>
        <taxon>Vertebrata</taxon>
        <taxon>Euteleostomi</taxon>
        <taxon>Mammalia</taxon>
        <taxon>Eutheria</taxon>
        <taxon>Euarchontoglires</taxon>
        <taxon>Glires</taxon>
        <taxon>Rodentia</taxon>
        <taxon>Sciuromorpha</taxon>
        <taxon>Sciuridae</taxon>
        <taxon>Sciurinae</taxon>
        <taxon>Sciurini</taxon>
        <taxon>Sciurus</taxon>
    </lineage>
</organism>
<proteinExistence type="predicted"/>
<dbReference type="InterPro" id="IPR033258">
    <property type="entry name" value="EID"/>
</dbReference>
<protein>
    <submittedName>
        <fullName evidence="8">EP300-interacting inhibitor of differentiation 1</fullName>
    </submittedName>
</protein>
<evidence type="ECO:0000313" key="8">
    <source>
        <dbReference type="EMBL" id="MBZ3877666.1"/>
    </source>
</evidence>
<dbReference type="GO" id="GO:0003714">
    <property type="term" value="F:transcription corepressor activity"/>
    <property type="evidence" value="ECO:0007669"/>
    <property type="project" value="TreeGrafter"/>
</dbReference>
<dbReference type="GO" id="GO:0005654">
    <property type="term" value="C:nucleoplasm"/>
    <property type="evidence" value="ECO:0007669"/>
    <property type="project" value="TreeGrafter"/>
</dbReference>
<gene>
    <name evidence="8" type="ORF">SUZIE_144070</name>
</gene>
<keyword evidence="3" id="KW-0221">Differentiation</keyword>
<keyword evidence="4" id="KW-0805">Transcription regulation</keyword>
<keyword evidence="9" id="KW-1185">Reference proteome</keyword>
<dbReference type="PANTHER" id="PTHR15556">
    <property type="entry name" value="EP300-INTERACTING INHIBITOR OF DIFFERENTIATION 2-RELATED"/>
    <property type="match status" value="1"/>
</dbReference>
<name>A0AA41SYZ7_SCICA</name>
<evidence type="ECO:0000256" key="2">
    <source>
        <dbReference type="ARBA" id="ARBA00022491"/>
    </source>
</evidence>
<accession>A0AA41SYZ7</accession>